<name>A0ABX6TJZ5_9SPHI</name>
<keyword evidence="2" id="KW-0805">Transcription regulation</keyword>
<dbReference type="InterPro" id="IPR014284">
    <property type="entry name" value="RNA_pol_sigma-70_dom"/>
</dbReference>
<dbReference type="Gene3D" id="1.10.10.10">
    <property type="entry name" value="Winged helix-like DNA-binding domain superfamily/Winged helix DNA-binding domain"/>
    <property type="match status" value="1"/>
</dbReference>
<gene>
    <name evidence="6" type="ORF">H9N25_01810</name>
</gene>
<comment type="similarity">
    <text evidence="1">Belongs to the sigma-70 factor family. ECF subfamily.</text>
</comment>
<evidence type="ECO:0000256" key="2">
    <source>
        <dbReference type="ARBA" id="ARBA00023015"/>
    </source>
</evidence>
<evidence type="ECO:0000313" key="6">
    <source>
        <dbReference type="EMBL" id="QNR85258.1"/>
    </source>
</evidence>
<organism evidence="6 7">
    <name type="scientific">Pedobacter riviphilus</name>
    <dbReference type="NCBI Taxonomy" id="2766984"/>
    <lineage>
        <taxon>Bacteria</taxon>
        <taxon>Pseudomonadati</taxon>
        <taxon>Bacteroidota</taxon>
        <taxon>Sphingobacteriia</taxon>
        <taxon>Sphingobacteriales</taxon>
        <taxon>Sphingobacteriaceae</taxon>
        <taxon>Pedobacter</taxon>
    </lineage>
</organism>
<dbReference type="InterPro" id="IPR013249">
    <property type="entry name" value="RNA_pol_sigma70_r4_t2"/>
</dbReference>
<dbReference type="Gene3D" id="1.10.1740.10">
    <property type="match status" value="1"/>
</dbReference>
<dbReference type="InterPro" id="IPR013324">
    <property type="entry name" value="RNA_pol_sigma_r3/r4-like"/>
</dbReference>
<dbReference type="InterPro" id="IPR013325">
    <property type="entry name" value="RNA_pol_sigma_r2"/>
</dbReference>
<dbReference type="Proteomes" id="UP000516439">
    <property type="component" value="Chromosome"/>
</dbReference>
<dbReference type="PANTHER" id="PTHR43133:SF46">
    <property type="entry name" value="RNA POLYMERASE SIGMA-70 FACTOR ECF SUBFAMILY"/>
    <property type="match status" value="1"/>
</dbReference>
<keyword evidence="4" id="KW-0804">Transcription</keyword>
<dbReference type="PANTHER" id="PTHR43133">
    <property type="entry name" value="RNA POLYMERASE ECF-TYPE SIGMA FACTO"/>
    <property type="match status" value="1"/>
</dbReference>
<evidence type="ECO:0000259" key="5">
    <source>
        <dbReference type="Pfam" id="PF08281"/>
    </source>
</evidence>
<keyword evidence="3" id="KW-0731">Sigma factor</keyword>
<dbReference type="InterPro" id="IPR014327">
    <property type="entry name" value="RNA_pol_sigma70_bacteroid"/>
</dbReference>
<dbReference type="RefSeq" id="WP_190327753.1">
    <property type="nucleotide sequence ID" value="NZ_CP061171.1"/>
</dbReference>
<reference evidence="6 7" key="1">
    <citation type="submission" date="2020-09" db="EMBL/GenBank/DDBJ databases">
        <title>Pedobacter sp. SW-16 isolated from soil near Yeocheon.</title>
        <authorList>
            <person name="Im H.S."/>
            <person name="Joung Y."/>
            <person name="Lee S.-S."/>
        </authorList>
    </citation>
    <scope>NUCLEOTIDE SEQUENCE [LARGE SCALE GENOMIC DNA]</scope>
    <source>
        <strain evidence="6 7">SW-16</strain>
    </source>
</reference>
<evidence type="ECO:0000313" key="7">
    <source>
        <dbReference type="Proteomes" id="UP000516439"/>
    </source>
</evidence>
<dbReference type="Pfam" id="PF08281">
    <property type="entry name" value="Sigma70_r4_2"/>
    <property type="match status" value="1"/>
</dbReference>
<dbReference type="NCBIfam" id="TIGR02937">
    <property type="entry name" value="sigma70-ECF"/>
    <property type="match status" value="1"/>
</dbReference>
<dbReference type="InterPro" id="IPR036388">
    <property type="entry name" value="WH-like_DNA-bd_sf"/>
</dbReference>
<feature type="domain" description="RNA polymerase sigma factor 70 region 4 type 2" evidence="5">
    <location>
        <begin position="127"/>
        <end position="175"/>
    </location>
</feature>
<accession>A0ABX6TJZ5</accession>
<evidence type="ECO:0000256" key="4">
    <source>
        <dbReference type="ARBA" id="ARBA00023163"/>
    </source>
</evidence>
<dbReference type="SUPFAM" id="SSF88659">
    <property type="entry name" value="Sigma3 and sigma4 domains of RNA polymerase sigma factors"/>
    <property type="match status" value="1"/>
</dbReference>
<proteinExistence type="inferred from homology"/>
<keyword evidence="7" id="KW-1185">Reference proteome</keyword>
<evidence type="ECO:0000256" key="1">
    <source>
        <dbReference type="ARBA" id="ARBA00010641"/>
    </source>
</evidence>
<dbReference type="InterPro" id="IPR039425">
    <property type="entry name" value="RNA_pol_sigma-70-like"/>
</dbReference>
<protein>
    <submittedName>
        <fullName evidence="6">RNA polymerase sigma-70 factor</fullName>
    </submittedName>
</protein>
<dbReference type="EMBL" id="CP061171">
    <property type="protein sequence ID" value="QNR85258.1"/>
    <property type="molecule type" value="Genomic_DNA"/>
</dbReference>
<dbReference type="NCBIfam" id="TIGR02985">
    <property type="entry name" value="Sig70_bacteroi1"/>
    <property type="match status" value="1"/>
</dbReference>
<evidence type="ECO:0000256" key="3">
    <source>
        <dbReference type="ARBA" id="ARBA00023082"/>
    </source>
</evidence>
<sequence>MNSNHPSSYSDPELLDMVRNGDSLAFKELYNRYWDMLLDMAYKRLGYIEIAEEVIQDIFVNLFLRKEKLEVRSSLEGYLKNALKYKIFDVFRSMAVHDRYVATMLHQPAPHCQTPETNLEAKELSEKINMITEKLPQKCREVFLLSRIEQLSNKSIAEKLDISVSTVEKHIGKAMDIMKTGFRNYNAG</sequence>
<dbReference type="SUPFAM" id="SSF88946">
    <property type="entry name" value="Sigma2 domain of RNA polymerase sigma factors"/>
    <property type="match status" value="1"/>
</dbReference>